<evidence type="ECO:0000313" key="2">
    <source>
        <dbReference type="Proteomes" id="UP000692954"/>
    </source>
</evidence>
<dbReference type="Proteomes" id="UP000692954">
    <property type="component" value="Unassembled WGS sequence"/>
</dbReference>
<reference evidence="1" key="1">
    <citation type="submission" date="2021-01" db="EMBL/GenBank/DDBJ databases">
        <authorList>
            <consortium name="Genoscope - CEA"/>
            <person name="William W."/>
        </authorList>
    </citation>
    <scope>NUCLEOTIDE SEQUENCE</scope>
</reference>
<evidence type="ECO:0000313" key="1">
    <source>
        <dbReference type="EMBL" id="CAD8129306.1"/>
    </source>
</evidence>
<dbReference type="AlphaFoldDB" id="A0A8S1RMA4"/>
<protein>
    <submittedName>
        <fullName evidence="1">Uncharacterized protein</fullName>
    </submittedName>
</protein>
<name>A0A8S1RMA4_9CILI</name>
<sequence length="106" mass="12254">MEKYQDILEGITQIMDQKQVYGKKQVRIIVEKDCRGGRVGGRGFIKLTQCKFKMKIYGKGAYEGKKDQKVGRMRQRVQQLQVGENQKSGQNWIKGLNCDQISRLQS</sequence>
<dbReference type="EMBL" id="CAJJDN010000215">
    <property type="protein sequence ID" value="CAD8129306.1"/>
    <property type="molecule type" value="Genomic_DNA"/>
</dbReference>
<accession>A0A8S1RMA4</accession>
<organism evidence="1 2">
    <name type="scientific">Paramecium sonneborni</name>
    <dbReference type="NCBI Taxonomy" id="65129"/>
    <lineage>
        <taxon>Eukaryota</taxon>
        <taxon>Sar</taxon>
        <taxon>Alveolata</taxon>
        <taxon>Ciliophora</taxon>
        <taxon>Intramacronucleata</taxon>
        <taxon>Oligohymenophorea</taxon>
        <taxon>Peniculida</taxon>
        <taxon>Parameciidae</taxon>
        <taxon>Paramecium</taxon>
    </lineage>
</organism>
<comment type="caution">
    <text evidence="1">The sequence shown here is derived from an EMBL/GenBank/DDBJ whole genome shotgun (WGS) entry which is preliminary data.</text>
</comment>
<gene>
    <name evidence="1" type="ORF">PSON_ATCC_30995.1.T2150004</name>
</gene>
<keyword evidence="2" id="KW-1185">Reference proteome</keyword>
<proteinExistence type="predicted"/>